<sequence>MEKQIDMICVSDMEGFDRELFEKAKKKLSIHLSKFGWKFEDCVHEEGDKVWSCKPAAIWFLIPDIDPNDWD</sequence>
<dbReference type="EMBL" id="JACNJZ010000045">
    <property type="protein sequence ID" value="MBC8316660.1"/>
    <property type="molecule type" value="Genomic_DNA"/>
</dbReference>
<gene>
    <name evidence="1" type="ORF">H8E41_02060</name>
</gene>
<organism evidence="1 2">
    <name type="scientific">Candidatus Desulfobia pelagia</name>
    <dbReference type="NCBI Taxonomy" id="2841692"/>
    <lineage>
        <taxon>Bacteria</taxon>
        <taxon>Pseudomonadati</taxon>
        <taxon>Thermodesulfobacteriota</taxon>
        <taxon>Desulfobulbia</taxon>
        <taxon>Desulfobulbales</taxon>
        <taxon>Desulfobulbaceae</taxon>
        <taxon>Candidatus Desulfobia</taxon>
    </lineage>
</organism>
<accession>A0A8J6NC84</accession>
<protein>
    <submittedName>
        <fullName evidence="1">Uncharacterized protein</fullName>
    </submittedName>
</protein>
<comment type="caution">
    <text evidence="1">The sequence shown here is derived from an EMBL/GenBank/DDBJ whole genome shotgun (WGS) entry which is preliminary data.</text>
</comment>
<dbReference type="Proteomes" id="UP000614424">
    <property type="component" value="Unassembled WGS sequence"/>
</dbReference>
<evidence type="ECO:0000313" key="1">
    <source>
        <dbReference type="EMBL" id="MBC8316660.1"/>
    </source>
</evidence>
<proteinExistence type="predicted"/>
<reference evidence="1 2" key="1">
    <citation type="submission" date="2020-08" db="EMBL/GenBank/DDBJ databases">
        <title>Bridging the membrane lipid divide: bacteria of the FCB group superphylum have the potential to synthesize archaeal ether lipids.</title>
        <authorList>
            <person name="Villanueva L."/>
            <person name="Von Meijenfeldt F.A.B."/>
            <person name="Westbye A.B."/>
            <person name="Yadav S."/>
            <person name="Hopmans E.C."/>
            <person name="Dutilh B.E."/>
            <person name="Sinninghe Damste J.S."/>
        </authorList>
    </citation>
    <scope>NUCLEOTIDE SEQUENCE [LARGE SCALE GENOMIC DNA]</scope>
    <source>
        <strain evidence="1">NIOZ-UU47</strain>
    </source>
</reference>
<name>A0A8J6NC84_9BACT</name>
<dbReference type="AlphaFoldDB" id="A0A8J6NC84"/>
<evidence type="ECO:0000313" key="2">
    <source>
        <dbReference type="Proteomes" id="UP000614424"/>
    </source>
</evidence>